<sequence length="327" mass="35793">MSPGNQYSYRLAKMKSLFLSMADPAALSDGSDPQTDSASTATPQHEWQLLASLPSPSLSVYKRTDTDFCIKVVADLHCTPETAFDMLADVTRRGDWDDLCEETGVVEVVDRASRVQFVKTKGVWPASPRDTLVLAYVERLPDGRFLNVAQSVTHARFPPREADGIVRMEAKISGQLVGPKEGHPGMCTVVQINDADLKGWIPKSVIGFIATKSIPNSFKKLDQILATAESQTVSAMIARAQSSDEDADDDTGGASANGPSSATPFTPNASNMLPVTVHVSPTAHVRKYPMARRLVRRVRAFIDWWNPFLIAIYILAKAYKATRRVKA</sequence>
<dbReference type="SMART" id="SM00234">
    <property type="entry name" value="START"/>
    <property type="match status" value="1"/>
</dbReference>
<dbReference type="PROSITE" id="PS50848">
    <property type="entry name" value="START"/>
    <property type="match status" value="1"/>
</dbReference>
<proteinExistence type="predicted"/>
<dbReference type="GO" id="GO:0008289">
    <property type="term" value="F:lipid binding"/>
    <property type="evidence" value="ECO:0007669"/>
    <property type="project" value="InterPro"/>
</dbReference>
<evidence type="ECO:0000259" key="3">
    <source>
        <dbReference type="PROSITE" id="PS50848"/>
    </source>
</evidence>
<feature type="compositionally biased region" description="Polar residues" evidence="1">
    <location>
        <begin position="257"/>
        <end position="269"/>
    </location>
</feature>
<evidence type="ECO:0000313" key="5">
    <source>
        <dbReference type="Proteomes" id="UP001212152"/>
    </source>
</evidence>
<dbReference type="PANTHER" id="PTHR19308">
    <property type="entry name" value="PHOSPHATIDYLCHOLINE TRANSFER PROTEIN"/>
    <property type="match status" value="1"/>
</dbReference>
<dbReference type="SUPFAM" id="SSF55961">
    <property type="entry name" value="Bet v1-like"/>
    <property type="match status" value="1"/>
</dbReference>
<dbReference type="InterPro" id="IPR051213">
    <property type="entry name" value="START_lipid_transfer"/>
</dbReference>
<evidence type="ECO:0000256" key="1">
    <source>
        <dbReference type="SAM" id="MobiDB-lite"/>
    </source>
</evidence>
<feature type="domain" description="START" evidence="3">
    <location>
        <begin position="72"/>
        <end position="230"/>
    </location>
</feature>
<evidence type="ECO:0000256" key="2">
    <source>
        <dbReference type="SAM" id="Phobius"/>
    </source>
</evidence>
<organism evidence="4 5">
    <name type="scientific">Geranomyces variabilis</name>
    <dbReference type="NCBI Taxonomy" id="109894"/>
    <lineage>
        <taxon>Eukaryota</taxon>
        <taxon>Fungi</taxon>
        <taxon>Fungi incertae sedis</taxon>
        <taxon>Chytridiomycota</taxon>
        <taxon>Chytridiomycota incertae sedis</taxon>
        <taxon>Chytridiomycetes</taxon>
        <taxon>Spizellomycetales</taxon>
        <taxon>Powellomycetaceae</taxon>
        <taxon>Geranomyces</taxon>
    </lineage>
</organism>
<protein>
    <recommendedName>
        <fullName evidence="3">START domain-containing protein</fullName>
    </recommendedName>
</protein>
<dbReference type="InterPro" id="IPR023393">
    <property type="entry name" value="START-like_dom_sf"/>
</dbReference>
<keyword evidence="2" id="KW-0472">Membrane</keyword>
<keyword evidence="2" id="KW-1133">Transmembrane helix</keyword>
<dbReference type="CDD" id="cd00177">
    <property type="entry name" value="START"/>
    <property type="match status" value="1"/>
</dbReference>
<dbReference type="InterPro" id="IPR002913">
    <property type="entry name" value="START_lipid-bd_dom"/>
</dbReference>
<dbReference type="EMBL" id="JADGJQ010000103">
    <property type="protein sequence ID" value="KAJ3169752.1"/>
    <property type="molecule type" value="Genomic_DNA"/>
</dbReference>
<name>A0AAD5XNW0_9FUNG</name>
<comment type="caution">
    <text evidence="4">The sequence shown here is derived from an EMBL/GenBank/DDBJ whole genome shotgun (WGS) entry which is preliminary data.</text>
</comment>
<dbReference type="Proteomes" id="UP001212152">
    <property type="component" value="Unassembled WGS sequence"/>
</dbReference>
<feature type="region of interest" description="Disordered" evidence="1">
    <location>
        <begin position="239"/>
        <end position="269"/>
    </location>
</feature>
<reference evidence="4" key="1">
    <citation type="submission" date="2020-05" db="EMBL/GenBank/DDBJ databases">
        <title>Phylogenomic resolution of chytrid fungi.</title>
        <authorList>
            <person name="Stajich J.E."/>
            <person name="Amses K."/>
            <person name="Simmons R."/>
            <person name="Seto K."/>
            <person name="Myers J."/>
            <person name="Bonds A."/>
            <person name="Quandt C.A."/>
            <person name="Barry K."/>
            <person name="Liu P."/>
            <person name="Grigoriev I."/>
            <person name="Longcore J.E."/>
            <person name="James T.Y."/>
        </authorList>
    </citation>
    <scope>NUCLEOTIDE SEQUENCE</scope>
    <source>
        <strain evidence="4">JEL0379</strain>
    </source>
</reference>
<dbReference type="PANTHER" id="PTHR19308:SF14">
    <property type="entry name" value="START DOMAIN-CONTAINING PROTEIN"/>
    <property type="match status" value="1"/>
</dbReference>
<dbReference type="GO" id="GO:0005737">
    <property type="term" value="C:cytoplasm"/>
    <property type="evidence" value="ECO:0007669"/>
    <property type="project" value="UniProtKB-ARBA"/>
</dbReference>
<feature type="transmembrane region" description="Helical" evidence="2">
    <location>
        <begin position="298"/>
        <end position="316"/>
    </location>
</feature>
<dbReference type="Gene3D" id="3.30.530.20">
    <property type="match status" value="1"/>
</dbReference>
<gene>
    <name evidence="4" type="ORF">HDU87_000545</name>
</gene>
<keyword evidence="5" id="KW-1185">Reference proteome</keyword>
<dbReference type="AlphaFoldDB" id="A0AAD5XNW0"/>
<keyword evidence="2" id="KW-0812">Transmembrane</keyword>
<evidence type="ECO:0000313" key="4">
    <source>
        <dbReference type="EMBL" id="KAJ3169752.1"/>
    </source>
</evidence>
<accession>A0AAD5XNW0</accession>
<dbReference type="Pfam" id="PF01852">
    <property type="entry name" value="START"/>
    <property type="match status" value="1"/>
</dbReference>